<dbReference type="RefSeq" id="WP_344486981.1">
    <property type="nucleotide sequence ID" value="NZ_BAAASB010000095.1"/>
</dbReference>
<keyword evidence="2" id="KW-0511">Multifunctional enzyme</keyword>
<evidence type="ECO:0000313" key="5">
    <source>
        <dbReference type="Proteomes" id="UP001596160"/>
    </source>
</evidence>
<dbReference type="InterPro" id="IPR050091">
    <property type="entry name" value="PKS_NRPS_Biosynth_Enz"/>
</dbReference>
<reference evidence="5" key="1">
    <citation type="journal article" date="2019" name="Int. J. Syst. Evol. Microbiol.">
        <title>The Global Catalogue of Microorganisms (GCM) 10K type strain sequencing project: providing services to taxonomists for standard genome sequencing and annotation.</title>
        <authorList>
            <consortium name="The Broad Institute Genomics Platform"/>
            <consortium name="The Broad Institute Genome Sequencing Center for Infectious Disease"/>
            <person name="Wu L."/>
            <person name="Ma J."/>
        </authorList>
    </citation>
    <scope>NUCLEOTIDE SEQUENCE [LARGE SCALE GENOMIC DNA]</scope>
    <source>
        <strain evidence="5">PCU 266</strain>
    </source>
</reference>
<dbReference type="EMBL" id="JBHSKP010000109">
    <property type="protein sequence ID" value="MFC5157101.1"/>
    <property type="molecule type" value="Genomic_DNA"/>
</dbReference>
<evidence type="ECO:0000259" key="3">
    <source>
        <dbReference type="SMART" id="SM00822"/>
    </source>
</evidence>
<name>A0ABW0AV77_9ACTN</name>
<evidence type="ECO:0000313" key="4">
    <source>
        <dbReference type="EMBL" id="MFC5157101.1"/>
    </source>
</evidence>
<dbReference type="CDD" id="cd08956">
    <property type="entry name" value="KR_3_FAS_SDR_x"/>
    <property type="match status" value="1"/>
</dbReference>
<keyword evidence="1" id="KW-0808">Transferase</keyword>
<feature type="non-terminal residue" evidence="4">
    <location>
        <position position="1"/>
    </location>
</feature>
<feature type="non-terminal residue" evidence="4">
    <location>
        <position position="195"/>
    </location>
</feature>
<dbReference type="InterPro" id="IPR036291">
    <property type="entry name" value="NAD(P)-bd_dom_sf"/>
</dbReference>
<keyword evidence="5" id="KW-1185">Reference proteome</keyword>
<dbReference type="Gene3D" id="3.40.50.720">
    <property type="entry name" value="NAD(P)-binding Rossmann-like Domain"/>
    <property type="match status" value="1"/>
</dbReference>
<dbReference type="Pfam" id="PF08659">
    <property type="entry name" value="KR"/>
    <property type="match status" value="1"/>
</dbReference>
<dbReference type="InterPro" id="IPR013968">
    <property type="entry name" value="PKS_KR"/>
</dbReference>
<dbReference type="PANTHER" id="PTHR43775">
    <property type="entry name" value="FATTY ACID SYNTHASE"/>
    <property type="match status" value="1"/>
</dbReference>
<dbReference type="PANTHER" id="PTHR43775:SF51">
    <property type="entry name" value="INACTIVE PHENOLPHTHIOCEROL SYNTHESIS POLYKETIDE SYNTHASE TYPE I PKS1-RELATED"/>
    <property type="match status" value="1"/>
</dbReference>
<evidence type="ECO:0000256" key="1">
    <source>
        <dbReference type="ARBA" id="ARBA00022679"/>
    </source>
</evidence>
<evidence type="ECO:0000256" key="2">
    <source>
        <dbReference type="ARBA" id="ARBA00023268"/>
    </source>
</evidence>
<comment type="caution">
    <text evidence="4">The sequence shown here is derived from an EMBL/GenBank/DDBJ whole genome shotgun (WGS) entry which is preliminary data.</text>
</comment>
<feature type="domain" description="Ketoreductase" evidence="3">
    <location>
        <begin position="1"/>
        <end position="122"/>
    </location>
</feature>
<gene>
    <name evidence="4" type="ORF">ACFPRH_35855</name>
</gene>
<accession>A0ABW0AV77</accession>
<dbReference type="SMART" id="SM00822">
    <property type="entry name" value="PKS_KR"/>
    <property type="match status" value="1"/>
</dbReference>
<dbReference type="Proteomes" id="UP001596160">
    <property type="component" value="Unassembled WGS sequence"/>
</dbReference>
<proteinExistence type="predicted"/>
<dbReference type="SUPFAM" id="SSF51735">
    <property type="entry name" value="NAD(P)-binding Rossmann-fold domains"/>
    <property type="match status" value="1"/>
</dbReference>
<dbReference type="InterPro" id="IPR057326">
    <property type="entry name" value="KR_dom"/>
</dbReference>
<sequence>VEWAACDVADREALAGVLAGRSLSAVVHTAGVLDDGVVGSLTSARLSGVLRPKVDAAWNLHELTRDLDLSAFVLFSSAAGVFGGAGQANYAAANVFLDALAQHRRAQGLVATSLAWGLWAESSAMTGELAEADRERMSRGGVAALSAEEGVALFDAASATDQALFVPVKLDLAALRAGGLVPPLLSGLVRAPARR</sequence>
<organism evidence="4 5">
    <name type="scientific">Streptomyces amakusaensis</name>
    <dbReference type="NCBI Taxonomy" id="67271"/>
    <lineage>
        <taxon>Bacteria</taxon>
        <taxon>Bacillati</taxon>
        <taxon>Actinomycetota</taxon>
        <taxon>Actinomycetes</taxon>
        <taxon>Kitasatosporales</taxon>
        <taxon>Streptomycetaceae</taxon>
        <taxon>Streptomyces</taxon>
    </lineage>
</organism>
<protein>
    <submittedName>
        <fullName evidence="4">Beta-ketoacyl reductase</fullName>
    </submittedName>
</protein>